<comment type="caution">
    <text evidence="1">The sequence shown here is derived from an EMBL/GenBank/DDBJ whole genome shotgun (WGS) entry which is preliminary data.</text>
</comment>
<dbReference type="Proteomes" id="UP000689195">
    <property type="component" value="Unassembled WGS sequence"/>
</dbReference>
<accession>A0A8S1T497</accession>
<keyword evidence="2" id="KW-1185">Reference proteome</keyword>
<gene>
    <name evidence="1" type="ORF">PPENT_87.1.T0150340</name>
</gene>
<name>A0A8S1T497_9CILI</name>
<evidence type="ECO:0000313" key="1">
    <source>
        <dbReference type="EMBL" id="CAD8146429.1"/>
    </source>
</evidence>
<sequence>MGVCSAKKQKQSGEQKITDIQLQGRQQPLISSYNQQQNSEQQNYNPPIQLQQQNSSNYYQPIEEGDLDLLKDDVYVQNINKSFNDIYHLFNKMTQEFDQLSQFLLSGAQQEVFI</sequence>
<evidence type="ECO:0000313" key="2">
    <source>
        <dbReference type="Proteomes" id="UP000689195"/>
    </source>
</evidence>
<protein>
    <submittedName>
        <fullName evidence="1">Uncharacterized protein</fullName>
    </submittedName>
</protein>
<proteinExistence type="predicted"/>
<dbReference type="EMBL" id="CAJJDO010000015">
    <property type="protein sequence ID" value="CAD8146429.1"/>
    <property type="molecule type" value="Genomic_DNA"/>
</dbReference>
<organism evidence="1 2">
    <name type="scientific">Paramecium pentaurelia</name>
    <dbReference type="NCBI Taxonomy" id="43138"/>
    <lineage>
        <taxon>Eukaryota</taxon>
        <taxon>Sar</taxon>
        <taxon>Alveolata</taxon>
        <taxon>Ciliophora</taxon>
        <taxon>Intramacronucleata</taxon>
        <taxon>Oligohymenophorea</taxon>
        <taxon>Peniculida</taxon>
        <taxon>Parameciidae</taxon>
        <taxon>Paramecium</taxon>
    </lineage>
</organism>
<dbReference type="OrthoDB" id="10556935at2759"/>
<dbReference type="AlphaFoldDB" id="A0A8S1T497"/>
<reference evidence="1" key="1">
    <citation type="submission" date="2021-01" db="EMBL/GenBank/DDBJ databases">
        <authorList>
            <consortium name="Genoscope - CEA"/>
            <person name="William W."/>
        </authorList>
    </citation>
    <scope>NUCLEOTIDE SEQUENCE</scope>
</reference>